<dbReference type="GO" id="GO:0000012">
    <property type="term" value="P:single strand break repair"/>
    <property type="evidence" value="ECO:0007669"/>
    <property type="project" value="TreeGrafter"/>
</dbReference>
<sequence>MSFRYALKGFIDYPERYTHDVIFYDSDVVIVRDKFPKSQGHLLVMPRDSDITDLDPTLIDNKIKSKLQPAIDRALDVIYKEFHERYGLKESSRKKPFLTNAEYENKQYFIDNFTQVGIHGAPSMNNLHVHIMTRDFKSPSLKNKKHFNSFTTEFFVNWVKLPLNQKPDETFLEKIVIKQTEMKCVYCGQNFKNRFSELKLHLDREFTMRFENRN</sequence>
<evidence type="ECO:0000256" key="4">
    <source>
        <dbReference type="ARBA" id="ARBA00023125"/>
    </source>
</evidence>
<dbReference type="InterPro" id="IPR036265">
    <property type="entry name" value="HIT-like_sf"/>
</dbReference>
<dbReference type="GO" id="GO:0003697">
    <property type="term" value="F:single-stranded DNA binding"/>
    <property type="evidence" value="ECO:0007669"/>
    <property type="project" value="TreeGrafter"/>
</dbReference>
<dbReference type="Pfam" id="PF16278">
    <property type="entry name" value="zf-C2HE"/>
    <property type="match status" value="1"/>
</dbReference>
<dbReference type="GO" id="GO:0030983">
    <property type="term" value="F:mismatched DNA binding"/>
    <property type="evidence" value="ECO:0007669"/>
    <property type="project" value="TreeGrafter"/>
</dbReference>
<evidence type="ECO:0000256" key="1">
    <source>
        <dbReference type="ARBA" id="ARBA00004123"/>
    </source>
</evidence>
<dbReference type="Gene3D" id="3.30.428.10">
    <property type="entry name" value="HIT-like"/>
    <property type="match status" value="1"/>
</dbReference>
<evidence type="ECO:0000259" key="7">
    <source>
        <dbReference type="Pfam" id="PF16278"/>
    </source>
</evidence>
<keyword evidence="4" id="KW-0238">DNA-binding</keyword>
<dbReference type="AlphaFoldDB" id="A0A1G4JXE1"/>
<dbReference type="InterPro" id="IPR011146">
    <property type="entry name" value="HIT-like"/>
</dbReference>
<evidence type="ECO:0000313" key="8">
    <source>
        <dbReference type="EMBL" id="SCU95762.1"/>
    </source>
</evidence>
<dbReference type="GO" id="GO:0046872">
    <property type="term" value="F:metal ion binding"/>
    <property type="evidence" value="ECO:0007669"/>
    <property type="project" value="UniProtKB-KW"/>
</dbReference>
<keyword evidence="5" id="KW-0539">Nucleus</keyword>
<evidence type="ECO:0000256" key="2">
    <source>
        <dbReference type="ARBA" id="ARBA00022723"/>
    </source>
</evidence>
<reference evidence="9" key="1">
    <citation type="submission" date="2016-03" db="EMBL/GenBank/DDBJ databases">
        <authorList>
            <person name="Devillers H."/>
        </authorList>
    </citation>
    <scope>NUCLEOTIDE SEQUENCE [LARGE SCALE GENOMIC DNA]</scope>
</reference>
<dbReference type="InterPro" id="IPR032566">
    <property type="entry name" value="Znf-C2HE"/>
</dbReference>
<protein>
    <submittedName>
        <fullName evidence="8">LAMI_0F03664g1_1</fullName>
    </submittedName>
</protein>
<dbReference type="GO" id="GO:0033699">
    <property type="term" value="F:DNA 5'-adenosine monophosphate hydrolase activity"/>
    <property type="evidence" value="ECO:0007669"/>
    <property type="project" value="TreeGrafter"/>
</dbReference>
<dbReference type="Proteomes" id="UP000191024">
    <property type="component" value="Chromosome F"/>
</dbReference>
<dbReference type="SUPFAM" id="SSF54197">
    <property type="entry name" value="HIT-like"/>
    <property type="match status" value="1"/>
</dbReference>
<evidence type="ECO:0000256" key="3">
    <source>
        <dbReference type="ARBA" id="ARBA00022833"/>
    </source>
</evidence>
<comment type="subcellular location">
    <subcellularLocation>
        <location evidence="1">Nucleus</location>
    </subcellularLocation>
</comment>
<dbReference type="PANTHER" id="PTHR12486">
    <property type="entry name" value="APRATAXIN-RELATED"/>
    <property type="match status" value="1"/>
</dbReference>
<organism evidence="8 9">
    <name type="scientific">Lachancea mirantina</name>
    <dbReference type="NCBI Taxonomy" id="1230905"/>
    <lineage>
        <taxon>Eukaryota</taxon>
        <taxon>Fungi</taxon>
        <taxon>Dikarya</taxon>
        <taxon>Ascomycota</taxon>
        <taxon>Saccharomycotina</taxon>
        <taxon>Saccharomycetes</taxon>
        <taxon>Saccharomycetales</taxon>
        <taxon>Saccharomycetaceae</taxon>
        <taxon>Lachancea</taxon>
    </lineage>
</organism>
<dbReference type="STRING" id="1230905.A0A1G4JXE1"/>
<dbReference type="GO" id="GO:0003725">
    <property type="term" value="F:double-stranded RNA binding"/>
    <property type="evidence" value="ECO:0007669"/>
    <property type="project" value="TreeGrafter"/>
</dbReference>
<dbReference type="GO" id="GO:0005634">
    <property type="term" value="C:nucleus"/>
    <property type="evidence" value="ECO:0007669"/>
    <property type="project" value="UniProtKB-SubCell"/>
</dbReference>
<dbReference type="GO" id="GO:1990165">
    <property type="term" value="F:single-strand break-containing DNA binding"/>
    <property type="evidence" value="ECO:0007669"/>
    <property type="project" value="TreeGrafter"/>
</dbReference>
<keyword evidence="9" id="KW-1185">Reference proteome</keyword>
<feature type="domain" description="Aprataxin C2HE/C2H2/C2HC zinc finger" evidence="7">
    <location>
        <begin position="151"/>
        <end position="207"/>
    </location>
</feature>
<evidence type="ECO:0000259" key="6">
    <source>
        <dbReference type="Pfam" id="PF01230"/>
    </source>
</evidence>
<dbReference type="EMBL" id="LT598467">
    <property type="protein sequence ID" value="SCU95762.1"/>
    <property type="molecule type" value="Genomic_DNA"/>
</dbReference>
<name>A0A1G4JXE1_9SACH</name>
<evidence type="ECO:0000256" key="5">
    <source>
        <dbReference type="ARBA" id="ARBA00023242"/>
    </source>
</evidence>
<accession>A0A1G4JXE1</accession>
<proteinExistence type="predicted"/>
<feature type="domain" description="HIT" evidence="6">
    <location>
        <begin position="19"/>
        <end position="135"/>
    </location>
</feature>
<dbReference type="OrthoDB" id="3512845at2759"/>
<keyword evidence="2" id="KW-0479">Metal-binding</keyword>
<dbReference type="Pfam" id="PF01230">
    <property type="entry name" value="HIT"/>
    <property type="match status" value="1"/>
</dbReference>
<dbReference type="PANTHER" id="PTHR12486:SF4">
    <property type="entry name" value="APRATAXIN"/>
    <property type="match status" value="1"/>
</dbReference>
<gene>
    <name evidence="8" type="ORF">LAMI_0F03664G</name>
</gene>
<keyword evidence="3" id="KW-0862">Zinc</keyword>
<evidence type="ECO:0000313" key="9">
    <source>
        <dbReference type="Proteomes" id="UP000191024"/>
    </source>
</evidence>